<dbReference type="KEGG" id="pla:Plav_3003"/>
<sequence length="220" mass="23295">MTDFAAARHNMVESQVRINSVTDRRVIDALSAIPRERFVPQSSQGIAYMDEDVRIAGGKPPRFLMEPRVFAKMVQLAEIGPEDLVLDVGCGTGYSTAVLARLAGTVVALECDENLAASAGATLSDLGVDNAAVLPGALTEGCAKQAPYDVIFINGMIGSVPDALQNQLRDGGRLVAVVGDGISGRARLYVRSGETFSGRDAFDANIGFLPGFEPVESFVF</sequence>
<keyword evidence="4" id="KW-0808">Transferase</keyword>
<comment type="similarity">
    <text evidence="1">Belongs to the methyltransferase superfamily. L-isoaspartyl/D-aspartyl protein methyltransferase family.</text>
</comment>
<gene>
    <name evidence="4" type="ordered locus">Plav_3003</name>
</gene>
<dbReference type="Proteomes" id="UP000006377">
    <property type="component" value="Chromosome"/>
</dbReference>
<dbReference type="eggNOG" id="COG2518">
    <property type="taxonomic scope" value="Bacteria"/>
</dbReference>
<dbReference type="InterPro" id="IPR000682">
    <property type="entry name" value="PCMT"/>
</dbReference>
<dbReference type="PANTHER" id="PTHR11579:SF18">
    <property type="entry name" value="PROTEIN-L-ISOASPARTATE O-METHYLTRANSFERASE"/>
    <property type="match status" value="1"/>
</dbReference>
<dbReference type="GO" id="GO:0004719">
    <property type="term" value="F:protein-L-isoaspartate (D-aspartate) O-methyltransferase activity"/>
    <property type="evidence" value="ECO:0007669"/>
    <property type="project" value="InterPro"/>
</dbReference>
<dbReference type="InterPro" id="IPR029063">
    <property type="entry name" value="SAM-dependent_MTases_sf"/>
</dbReference>
<dbReference type="GO" id="GO:0032259">
    <property type="term" value="P:methylation"/>
    <property type="evidence" value="ECO:0007669"/>
    <property type="project" value="UniProtKB-KW"/>
</dbReference>
<dbReference type="GO" id="GO:0005737">
    <property type="term" value="C:cytoplasm"/>
    <property type="evidence" value="ECO:0007669"/>
    <property type="project" value="TreeGrafter"/>
</dbReference>
<dbReference type="EMBL" id="CP000774">
    <property type="protein sequence ID" value="ABS64610.1"/>
    <property type="molecule type" value="Genomic_DNA"/>
</dbReference>
<dbReference type="HOGENOM" id="CLU_055432_2_1_5"/>
<dbReference type="OrthoDB" id="9798496at2"/>
<keyword evidence="5" id="KW-1185">Reference proteome</keyword>
<dbReference type="Pfam" id="PF01135">
    <property type="entry name" value="PCMT"/>
    <property type="match status" value="1"/>
</dbReference>
<evidence type="ECO:0000313" key="5">
    <source>
        <dbReference type="Proteomes" id="UP000006377"/>
    </source>
</evidence>
<evidence type="ECO:0000313" key="4">
    <source>
        <dbReference type="EMBL" id="ABS64610.1"/>
    </source>
</evidence>
<dbReference type="RefSeq" id="WP_012111931.1">
    <property type="nucleotide sequence ID" value="NC_009719.1"/>
</dbReference>
<keyword evidence="4" id="KW-0489">Methyltransferase</keyword>
<dbReference type="Gene3D" id="3.40.50.150">
    <property type="entry name" value="Vaccinia Virus protein VP39"/>
    <property type="match status" value="1"/>
</dbReference>
<name>A7HXH7_PARL1</name>
<evidence type="ECO:0000256" key="2">
    <source>
        <dbReference type="ARBA" id="ARBA00013346"/>
    </source>
</evidence>
<dbReference type="STRING" id="402881.Plav_3003"/>
<accession>A7HXH7</accession>
<dbReference type="CDD" id="cd02440">
    <property type="entry name" value="AdoMet_MTases"/>
    <property type="match status" value="1"/>
</dbReference>
<dbReference type="AlphaFoldDB" id="A7HXH7"/>
<proteinExistence type="inferred from homology"/>
<reference evidence="4 5" key="1">
    <citation type="journal article" date="2011" name="Stand. Genomic Sci.">
        <title>Complete genome sequence of Parvibaculum lavamentivorans type strain (DS-1(T)).</title>
        <authorList>
            <person name="Schleheck D."/>
            <person name="Weiss M."/>
            <person name="Pitluck S."/>
            <person name="Bruce D."/>
            <person name="Land M.L."/>
            <person name="Han S."/>
            <person name="Saunders E."/>
            <person name="Tapia R."/>
            <person name="Detter C."/>
            <person name="Brettin T."/>
            <person name="Han J."/>
            <person name="Woyke T."/>
            <person name="Goodwin L."/>
            <person name="Pennacchio L."/>
            <person name="Nolan M."/>
            <person name="Cook A.M."/>
            <person name="Kjelleberg S."/>
            <person name="Thomas T."/>
        </authorList>
    </citation>
    <scope>NUCLEOTIDE SEQUENCE [LARGE SCALE GENOMIC DNA]</scope>
    <source>
        <strain evidence="5">DS-1 / DSM 13023 / NCIMB 13966</strain>
    </source>
</reference>
<evidence type="ECO:0000256" key="1">
    <source>
        <dbReference type="ARBA" id="ARBA00005369"/>
    </source>
</evidence>
<dbReference type="SUPFAM" id="SSF53335">
    <property type="entry name" value="S-adenosyl-L-methionine-dependent methyltransferases"/>
    <property type="match status" value="1"/>
</dbReference>
<protein>
    <recommendedName>
        <fullName evidence="2">Protein-L-isoaspartate O-methyltransferase</fullName>
    </recommendedName>
    <alternativeName>
        <fullName evidence="3">Protein L-isoaspartyl methyltransferase</fullName>
    </alternativeName>
</protein>
<evidence type="ECO:0000256" key="3">
    <source>
        <dbReference type="ARBA" id="ARBA00030757"/>
    </source>
</evidence>
<organism evidence="4 5">
    <name type="scientific">Parvibaculum lavamentivorans (strain DS-1 / DSM 13023 / NCIMB 13966)</name>
    <dbReference type="NCBI Taxonomy" id="402881"/>
    <lineage>
        <taxon>Bacteria</taxon>
        <taxon>Pseudomonadati</taxon>
        <taxon>Pseudomonadota</taxon>
        <taxon>Alphaproteobacteria</taxon>
        <taxon>Hyphomicrobiales</taxon>
        <taxon>Parvibaculaceae</taxon>
        <taxon>Parvibaculum</taxon>
    </lineage>
</organism>
<dbReference type="PANTHER" id="PTHR11579">
    <property type="entry name" value="PROTEIN-L-ISOASPARTATE O-METHYLTRANSFERASE"/>
    <property type="match status" value="1"/>
</dbReference>